<proteinExistence type="predicted"/>
<accession>A0AA87BXL6</accession>
<comment type="caution">
    <text evidence="2">The sequence shown here is derived from an EMBL/GenBank/DDBJ whole genome shotgun (WGS) entry which is preliminary data.</text>
</comment>
<evidence type="ECO:0000313" key="2">
    <source>
        <dbReference type="EMBL" id="CDT59464.1"/>
    </source>
</evidence>
<dbReference type="AlphaFoldDB" id="A0AA87BXL6"/>
<evidence type="ECO:0000256" key="1">
    <source>
        <dbReference type="SAM" id="MobiDB-lite"/>
    </source>
</evidence>
<dbReference type="Proteomes" id="UP000041625">
    <property type="component" value="Unassembled WGS sequence"/>
</dbReference>
<gene>
    <name evidence="2" type="ORF">VCR31J2_1270401</name>
</gene>
<protein>
    <submittedName>
        <fullName evidence="2">Uncharacterized protein</fullName>
    </submittedName>
</protein>
<organism evidence="2 3">
    <name type="scientific">Vibrio coralliirubri</name>
    <dbReference type="NCBI Taxonomy" id="1516159"/>
    <lineage>
        <taxon>Bacteria</taxon>
        <taxon>Pseudomonadati</taxon>
        <taxon>Pseudomonadota</taxon>
        <taxon>Gammaproteobacteria</taxon>
        <taxon>Vibrionales</taxon>
        <taxon>Vibrionaceae</taxon>
        <taxon>Vibrio</taxon>
    </lineage>
</organism>
<keyword evidence="3" id="KW-1185">Reference proteome</keyword>
<feature type="region of interest" description="Disordered" evidence="1">
    <location>
        <begin position="20"/>
        <end position="44"/>
    </location>
</feature>
<name>A0AA87BXL6_9VIBR</name>
<reference evidence="2 3" key="1">
    <citation type="submission" date="2014-06" db="EMBL/GenBank/DDBJ databases">
        <authorList>
            <person name="Le Roux F."/>
        </authorList>
    </citation>
    <scope>NUCLEOTIDE SEQUENCE [LARGE SCALE GENOMIC DNA]</scope>
    <source>
        <strain evidence="2 3">J2-31</strain>
    </source>
</reference>
<feature type="compositionally biased region" description="Polar residues" evidence="1">
    <location>
        <begin position="27"/>
        <end position="44"/>
    </location>
</feature>
<sequence>MALLISHALSFKIDNQEKENVKEKSTYRSSESSGFLSTHSSPCR</sequence>
<evidence type="ECO:0000313" key="3">
    <source>
        <dbReference type="Proteomes" id="UP000041625"/>
    </source>
</evidence>
<dbReference type="EMBL" id="CCKJ01000032">
    <property type="protein sequence ID" value="CDT59464.1"/>
    <property type="molecule type" value="Genomic_DNA"/>
</dbReference>